<feature type="region of interest" description="Disordered" evidence="1">
    <location>
        <begin position="324"/>
        <end position="350"/>
    </location>
</feature>
<reference evidence="4" key="2">
    <citation type="journal article" date="2016" name="Sci. Rep.">
        <title>Dictyocaulus viviparus genome, variome and transcriptome elucidate lungworm biology and support future intervention.</title>
        <authorList>
            <person name="McNulty S.N."/>
            <person name="Strube C."/>
            <person name="Rosa B.A."/>
            <person name="Martin J.C."/>
            <person name="Tyagi R."/>
            <person name="Choi Y.J."/>
            <person name="Wang Q."/>
            <person name="Hallsworth Pepin K."/>
            <person name="Zhang X."/>
            <person name="Ozersky P."/>
            <person name="Wilson R.K."/>
            <person name="Sternberg P.W."/>
            <person name="Gasser R.B."/>
            <person name="Mitreva M."/>
        </authorList>
    </citation>
    <scope>NUCLEOTIDE SEQUENCE [LARGE SCALE GENOMIC DNA]</scope>
    <source>
        <strain evidence="4">HannoverDv2000</strain>
    </source>
</reference>
<reference evidence="3 4" key="1">
    <citation type="submission" date="2013-11" db="EMBL/GenBank/DDBJ databases">
        <title>Draft genome of the bovine lungworm Dictyocaulus viviparus.</title>
        <authorList>
            <person name="Mitreva M."/>
        </authorList>
    </citation>
    <scope>NUCLEOTIDE SEQUENCE [LARGE SCALE GENOMIC DNA]</scope>
    <source>
        <strain evidence="3 4">HannoverDv2000</strain>
    </source>
</reference>
<keyword evidence="4" id="KW-1185">Reference proteome</keyword>
<evidence type="ECO:0000256" key="2">
    <source>
        <dbReference type="SAM" id="SignalP"/>
    </source>
</evidence>
<evidence type="ECO:0000256" key="1">
    <source>
        <dbReference type="SAM" id="MobiDB-lite"/>
    </source>
</evidence>
<dbReference type="OrthoDB" id="5826293at2759"/>
<dbReference type="EMBL" id="KN716245">
    <property type="protein sequence ID" value="KJH49120.1"/>
    <property type="molecule type" value="Genomic_DNA"/>
</dbReference>
<accession>A0A0D8XX84</accession>
<organism evidence="3 4">
    <name type="scientific">Dictyocaulus viviparus</name>
    <name type="common">Bovine lungworm</name>
    <dbReference type="NCBI Taxonomy" id="29172"/>
    <lineage>
        <taxon>Eukaryota</taxon>
        <taxon>Metazoa</taxon>
        <taxon>Ecdysozoa</taxon>
        <taxon>Nematoda</taxon>
        <taxon>Chromadorea</taxon>
        <taxon>Rhabditida</taxon>
        <taxon>Rhabditina</taxon>
        <taxon>Rhabditomorpha</taxon>
        <taxon>Strongyloidea</taxon>
        <taxon>Metastrongylidae</taxon>
        <taxon>Dictyocaulus</taxon>
    </lineage>
</organism>
<dbReference type="PANTHER" id="PTHR37442">
    <property type="entry name" value="F18A1.7 PROTEIN-RELATED"/>
    <property type="match status" value="1"/>
</dbReference>
<dbReference type="PANTHER" id="PTHR37442:SF1">
    <property type="entry name" value="CHONDROITIN PROTEOGLYCAN 4 DOMAIN-CONTAINING PROTEIN"/>
    <property type="match status" value="1"/>
</dbReference>
<gene>
    <name evidence="3" type="ORF">DICVIV_04750</name>
</gene>
<evidence type="ECO:0008006" key="5">
    <source>
        <dbReference type="Google" id="ProtNLM"/>
    </source>
</evidence>
<feature type="region of interest" description="Disordered" evidence="1">
    <location>
        <begin position="254"/>
        <end position="297"/>
    </location>
</feature>
<protein>
    <recommendedName>
        <fullName evidence="5">Chondroitin proteoglycan 4 domain-containing protein</fullName>
    </recommendedName>
</protein>
<proteinExistence type="predicted"/>
<dbReference type="STRING" id="29172.A0A0D8XX84"/>
<dbReference type="InterPro" id="IPR053123">
    <property type="entry name" value="CPG4-like"/>
</dbReference>
<feature type="compositionally biased region" description="Basic and acidic residues" evidence="1">
    <location>
        <begin position="260"/>
        <end position="289"/>
    </location>
</feature>
<evidence type="ECO:0000313" key="3">
    <source>
        <dbReference type="EMBL" id="KJH49120.1"/>
    </source>
</evidence>
<sequence length="423" mass="46134">MIVWLIAVFVTNVNGAVIPLQPVIPTTSACLQGCFESGSVVNAAFDLLNFKSIAVDIENFCSINTALLKCGRECPSEQIWELEARTYASSFVCGDKIEEFRLVSGCLEGAEDVTLKCSTECRMPTVNPLRLDSSPAASVNPTVFLDGIAETCKKQVCVLRCAQSAFNKECAGAGDLFRDLARHQVKGGIDTLLNESTNKNITLTRLMTENYVKNLPNECAFYKDIDEFEKIFETSAKNPLKSESTTLLSRIEVVSTQTSEESHSSTESSSKEASSDMFEEHTNNDEKESSTTSRVQDETTAVLIEEEEHSTGTPDHEVNMMSTSASSINEDEEKALETSSATTDKQMEKENFDEDETALGMDVNAIEETSPSPTESVIVVDNTSEDLAENSIQAGIKEEVKSSSYGVVISEVLFVAVATMLLV</sequence>
<name>A0A0D8XX84_DICVI</name>
<dbReference type="Proteomes" id="UP000053766">
    <property type="component" value="Unassembled WGS sequence"/>
</dbReference>
<keyword evidence="2" id="KW-0732">Signal</keyword>
<feature type="chain" id="PRO_5013311676" description="Chondroitin proteoglycan 4 domain-containing protein" evidence="2">
    <location>
        <begin position="16"/>
        <end position="423"/>
    </location>
</feature>
<evidence type="ECO:0000313" key="4">
    <source>
        <dbReference type="Proteomes" id="UP000053766"/>
    </source>
</evidence>
<dbReference type="AlphaFoldDB" id="A0A0D8XX84"/>
<feature type="signal peptide" evidence="2">
    <location>
        <begin position="1"/>
        <end position="15"/>
    </location>
</feature>